<evidence type="ECO:0000313" key="2">
    <source>
        <dbReference type="EnsemblPlants" id="Solyc02g061860.1.1"/>
    </source>
</evidence>
<sequence>MQPRERAETTPSNSSRETSSWTTMERSKHAKTTIETPLLASTLVGEQPGGLRPQQQHQGDGATSCLPLRQKITTSSTQRAVIVSTDNSQGIVRMEIVVGSFMAVGLVRVRIIY</sequence>
<dbReference type="Gramene" id="Solyc02g061860.1.1">
    <property type="protein sequence ID" value="Solyc02g061860.1.1"/>
    <property type="gene ID" value="Solyc02g061860.1"/>
</dbReference>
<dbReference type="AlphaFoldDB" id="K4B676"/>
<proteinExistence type="predicted"/>
<dbReference type="HOGENOM" id="CLU_2137873_0_0_1"/>
<dbReference type="PaxDb" id="4081-Solyc02g061860.1.1"/>
<evidence type="ECO:0000256" key="1">
    <source>
        <dbReference type="SAM" id="MobiDB-lite"/>
    </source>
</evidence>
<organism evidence="2">
    <name type="scientific">Solanum lycopersicum</name>
    <name type="common">Tomato</name>
    <name type="synonym">Lycopersicon esculentum</name>
    <dbReference type="NCBI Taxonomy" id="4081"/>
    <lineage>
        <taxon>Eukaryota</taxon>
        <taxon>Viridiplantae</taxon>
        <taxon>Streptophyta</taxon>
        <taxon>Embryophyta</taxon>
        <taxon>Tracheophyta</taxon>
        <taxon>Spermatophyta</taxon>
        <taxon>Magnoliopsida</taxon>
        <taxon>eudicotyledons</taxon>
        <taxon>Gunneridae</taxon>
        <taxon>Pentapetalae</taxon>
        <taxon>asterids</taxon>
        <taxon>lamiids</taxon>
        <taxon>Solanales</taxon>
        <taxon>Solanaceae</taxon>
        <taxon>Solanoideae</taxon>
        <taxon>Solaneae</taxon>
        <taxon>Solanum</taxon>
        <taxon>Solanum subgen. Lycopersicon</taxon>
    </lineage>
</organism>
<feature type="region of interest" description="Disordered" evidence="1">
    <location>
        <begin position="1"/>
        <end position="38"/>
    </location>
</feature>
<keyword evidence="3" id="KW-1185">Reference proteome</keyword>
<protein>
    <submittedName>
        <fullName evidence="2">Uncharacterized protein</fullName>
    </submittedName>
</protein>
<accession>K4B676</accession>
<name>K4B676_SOLLC</name>
<dbReference type="InParanoid" id="K4B676"/>
<reference evidence="2" key="2">
    <citation type="submission" date="2015-06" db="UniProtKB">
        <authorList>
            <consortium name="EnsemblPlants"/>
        </authorList>
    </citation>
    <scope>IDENTIFICATION</scope>
    <source>
        <strain evidence="2">cv. Heinz 1706</strain>
    </source>
</reference>
<reference evidence="2" key="1">
    <citation type="journal article" date="2012" name="Nature">
        <title>The tomato genome sequence provides insights into fleshy fruit evolution.</title>
        <authorList>
            <consortium name="Tomato Genome Consortium"/>
        </authorList>
    </citation>
    <scope>NUCLEOTIDE SEQUENCE [LARGE SCALE GENOMIC DNA]</scope>
    <source>
        <strain evidence="2">cv. Heinz 1706</strain>
    </source>
</reference>
<evidence type="ECO:0000313" key="3">
    <source>
        <dbReference type="Proteomes" id="UP000004994"/>
    </source>
</evidence>
<feature type="compositionally biased region" description="Polar residues" evidence="1">
    <location>
        <begin position="9"/>
        <end position="24"/>
    </location>
</feature>
<dbReference type="EnsemblPlants" id="Solyc02g061860.1.1">
    <property type="protein sequence ID" value="Solyc02g061860.1.1"/>
    <property type="gene ID" value="Solyc02g061860.1"/>
</dbReference>
<dbReference type="Proteomes" id="UP000004994">
    <property type="component" value="Chromosome 2"/>
</dbReference>